<reference evidence="1 2" key="3">
    <citation type="submission" date="2019-11" db="EMBL/GenBank/DDBJ databases">
        <title>A de novo genome assembly of a pear dwarfing rootstock.</title>
        <authorList>
            <person name="Wang F."/>
            <person name="Wang J."/>
            <person name="Li S."/>
            <person name="Zhang Y."/>
            <person name="Fang M."/>
            <person name="Ma L."/>
            <person name="Zhao Y."/>
            <person name="Jiang S."/>
        </authorList>
    </citation>
    <scope>NUCLEOTIDE SEQUENCE [LARGE SCALE GENOMIC DNA]</scope>
    <source>
        <strain evidence="1">S2</strain>
        <tissue evidence="1">Leaf</tissue>
    </source>
</reference>
<dbReference type="EMBL" id="SMOL01000401">
    <property type="protein sequence ID" value="KAB2617400.1"/>
    <property type="molecule type" value="Genomic_DNA"/>
</dbReference>
<dbReference type="Proteomes" id="UP000327157">
    <property type="component" value="Chromosome 15"/>
</dbReference>
<evidence type="ECO:0000313" key="2">
    <source>
        <dbReference type="Proteomes" id="UP000327157"/>
    </source>
</evidence>
<proteinExistence type="predicted"/>
<evidence type="ECO:0000313" key="1">
    <source>
        <dbReference type="EMBL" id="KAB2617400.1"/>
    </source>
</evidence>
<name>A0A5N5GW76_9ROSA</name>
<dbReference type="AlphaFoldDB" id="A0A5N5GW76"/>
<reference evidence="1 2" key="1">
    <citation type="submission" date="2019-09" db="EMBL/GenBank/DDBJ databases">
        <authorList>
            <person name="Ou C."/>
        </authorList>
    </citation>
    <scope>NUCLEOTIDE SEQUENCE [LARGE SCALE GENOMIC DNA]</scope>
    <source>
        <strain evidence="1">S2</strain>
        <tissue evidence="1">Leaf</tissue>
    </source>
</reference>
<gene>
    <name evidence="1" type="ORF">D8674_013269</name>
</gene>
<keyword evidence="2" id="KW-1185">Reference proteome</keyword>
<organism evidence="1 2">
    <name type="scientific">Pyrus ussuriensis x Pyrus communis</name>
    <dbReference type="NCBI Taxonomy" id="2448454"/>
    <lineage>
        <taxon>Eukaryota</taxon>
        <taxon>Viridiplantae</taxon>
        <taxon>Streptophyta</taxon>
        <taxon>Embryophyta</taxon>
        <taxon>Tracheophyta</taxon>
        <taxon>Spermatophyta</taxon>
        <taxon>Magnoliopsida</taxon>
        <taxon>eudicotyledons</taxon>
        <taxon>Gunneridae</taxon>
        <taxon>Pentapetalae</taxon>
        <taxon>rosids</taxon>
        <taxon>fabids</taxon>
        <taxon>Rosales</taxon>
        <taxon>Rosaceae</taxon>
        <taxon>Amygdaloideae</taxon>
        <taxon>Maleae</taxon>
        <taxon>Pyrus</taxon>
    </lineage>
</organism>
<protein>
    <submittedName>
        <fullName evidence="1">Uncharacterized protein</fullName>
    </submittedName>
</protein>
<sequence>MDDKIRDQSVPANLYDLGQYVEFAHAIGVAMHNNCPTTEWCSWKYVPVDVKKAAMDELLCKYTLDDDTNEELMQLMKAALQGGYKRWREDVEQNGGPSK</sequence>
<accession>A0A5N5GW76</accession>
<reference evidence="2" key="2">
    <citation type="submission" date="2019-10" db="EMBL/GenBank/DDBJ databases">
        <title>A de novo genome assembly of a pear dwarfing rootstock.</title>
        <authorList>
            <person name="Wang F."/>
            <person name="Wang J."/>
            <person name="Li S."/>
            <person name="Zhang Y."/>
            <person name="Fang M."/>
            <person name="Ma L."/>
            <person name="Zhao Y."/>
            <person name="Jiang S."/>
        </authorList>
    </citation>
    <scope>NUCLEOTIDE SEQUENCE [LARGE SCALE GENOMIC DNA]</scope>
</reference>
<comment type="caution">
    <text evidence="1">The sequence shown here is derived from an EMBL/GenBank/DDBJ whole genome shotgun (WGS) entry which is preliminary data.</text>
</comment>